<dbReference type="Gene3D" id="3.30.9.10">
    <property type="entry name" value="D-Amino Acid Oxidase, subunit A, domain 2"/>
    <property type="match status" value="1"/>
</dbReference>
<evidence type="ECO:0000256" key="1">
    <source>
        <dbReference type="ARBA" id="ARBA00023002"/>
    </source>
</evidence>
<dbReference type="AlphaFoldDB" id="A0A1H5T3Y3"/>
<evidence type="ECO:0000313" key="4">
    <source>
        <dbReference type="Proteomes" id="UP000236752"/>
    </source>
</evidence>
<dbReference type="Proteomes" id="UP000236752">
    <property type="component" value="Unassembled WGS sequence"/>
</dbReference>
<keyword evidence="4" id="KW-1185">Reference proteome</keyword>
<dbReference type="PRINTS" id="PR00411">
    <property type="entry name" value="PNDRDTASEI"/>
</dbReference>
<accession>A0A1H5T3Y3</accession>
<dbReference type="RefSeq" id="WP_103908861.1">
    <property type="nucleotide sequence ID" value="NZ_FNUZ01000001.1"/>
</dbReference>
<dbReference type="InterPro" id="IPR006076">
    <property type="entry name" value="FAD-dep_OxRdtase"/>
</dbReference>
<name>A0A1H5T3Y3_9RHOB</name>
<organism evidence="3 4">
    <name type="scientific">Thalassococcus halodurans</name>
    <dbReference type="NCBI Taxonomy" id="373675"/>
    <lineage>
        <taxon>Bacteria</taxon>
        <taxon>Pseudomonadati</taxon>
        <taxon>Pseudomonadota</taxon>
        <taxon>Alphaproteobacteria</taxon>
        <taxon>Rhodobacterales</taxon>
        <taxon>Roseobacteraceae</taxon>
        <taxon>Thalassococcus</taxon>
    </lineage>
</organism>
<reference evidence="3 4" key="1">
    <citation type="submission" date="2016-10" db="EMBL/GenBank/DDBJ databases">
        <authorList>
            <person name="de Groot N.N."/>
        </authorList>
    </citation>
    <scope>NUCLEOTIDE SEQUENCE [LARGE SCALE GENOMIC DNA]</scope>
    <source>
        <strain evidence="3 4">DSM 26915</strain>
    </source>
</reference>
<dbReference type="GO" id="GO:0005737">
    <property type="term" value="C:cytoplasm"/>
    <property type="evidence" value="ECO:0007669"/>
    <property type="project" value="TreeGrafter"/>
</dbReference>
<proteinExistence type="predicted"/>
<feature type="domain" description="FAD dependent oxidoreductase" evidence="2">
    <location>
        <begin position="31"/>
        <end position="381"/>
    </location>
</feature>
<gene>
    <name evidence="3" type="ORF">SAMN04488045_0480</name>
</gene>
<dbReference type="GO" id="GO:0016491">
    <property type="term" value="F:oxidoreductase activity"/>
    <property type="evidence" value="ECO:0007669"/>
    <property type="project" value="UniProtKB-KW"/>
</dbReference>
<dbReference type="Gene3D" id="3.50.50.60">
    <property type="entry name" value="FAD/NAD(P)-binding domain"/>
    <property type="match status" value="1"/>
</dbReference>
<dbReference type="OrthoDB" id="9806601at2"/>
<dbReference type="InterPro" id="IPR036188">
    <property type="entry name" value="FAD/NAD-bd_sf"/>
</dbReference>
<dbReference type="Pfam" id="PF01266">
    <property type="entry name" value="DAO"/>
    <property type="match status" value="1"/>
</dbReference>
<protein>
    <submittedName>
        <fullName evidence="3">Glycine/D-amino acid oxidase</fullName>
    </submittedName>
</protein>
<dbReference type="PANTHER" id="PTHR13847">
    <property type="entry name" value="SARCOSINE DEHYDROGENASE-RELATED"/>
    <property type="match status" value="1"/>
</dbReference>
<dbReference type="EMBL" id="FNUZ01000001">
    <property type="protein sequence ID" value="SEF57496.1"/>
    <property type="molecule type" value="Genomic_DNA"/>
</dbReference>
<evidence type="ECO:0000259" key="2">
    <source>
        <dbReference type="Pfam" id="PF01266"/>
    </source>
</evidence>
<dbReference type="SUPFAM" id="SSF51905">
    <property type="entry name" value="FAD/NAD(P)-binding domain"/>
    <property type="match status" value="1"/>
</dbReference>
<evidence type="ECO:0000313" key="3">
    <source>
        <dbReference type="EMBL" id="SEF57496.1"/>
    </source>
</evidence>
<sequence length="436" mass="46716">MDQSEIKPRLWAFSSREHVSSEPVADDLECDVLIIGGGFTGCAAAYEAASAGARVVLLEAEEIGFGGSGRNVGLVNAGLWLPPDDIIHRLGHTMGHRLIDALGVGPDLVFELIAEEGIQCDAVRQGTLHVAHSEDGLENLQSRFRQGNAVGAPLQMLNAEDTERRLGTGDFHGALFDPRAGTIQPLAYCRGLARAAERAGAMLFGQSRVRDLRHTGQGWMAKVNGQTITAQSVIHATNAYHDTIKGGPKPSFATVHYSQFATAPLTPAQREVILPDGEGCWDTALVMTSFRLDAEGRLILGTMGNAEGFGGTVHRNWAERKLAELYPQLAGTAFTHIWQGRIAMTADHLPKVVAFGPDAYAIYGYSGRGIAPGTVFGICAARALLGDGETAFPLPVLPAYSEHLTRSKTLFYEAGATLTHALPQIPKVSKFLGEKR</sequence>
<dbReference type="PANTHER" id="PTHR13847:SF281">
    <property type="entry name" value="FAD DEPENDENT OXIDOREDUCTASE DOMAIN-CONTAINING PROTEIN"/>
    <property type="match status" value="1"/>
</dbReference>
<keyword evidence="1" id="KW-0560">Oxidoreductase</keyword>